<dbReference type="PROSITE" id="PS50012">
    <property type="entry name" value="RCC1_3"/>
    <property type="match status" value="1"/>
</dbReference>
<dbReference type="STRING" id="471704.A0A151IRH7"/>
<dbReference type="InterPro" id="IPR000210">
    <property type="entry name" value="BTB/POZ_dom"/>
</dbReference>
<dbReference type="Gene3D" id="2.130.10.30">
    <property type="entry name" value="Regulator of chromosome condensation 1/beta-lactamase-inhibitor protein II"/>
    <property type="match status" value="1"/>
</dbReference>
<sequence>KYYWRSNATLGSVQFDVHYWPDLNDWTNIRVAKTAFHPLNSLVLTDDEKIYYLTPFQIWWKKPYRKVRNYIRQLDIKGKITHIACGHNFYVVISNDNVVYEWGLSSRKYHLDTTDTDNFITIPCKVIEFSDETVVKVVCGNFHSFVLTDKGKVYGWGANYKKQLSTFLPRAILSPFKKDIPNIRKISDIAIIEFASIVKSSEDQLIYIQGELFGIKIKEFAICEYTNMFDICNFMVAQSPISSIHTHTDEESMILSDLEAAFDDSSTSDLTIKVGKKSIYVHKNILKSRSSYFANMFQFSGLENKRSVIKYDDYSYIVHRAFFKYLYTGTIDLLSLENELELLKLSNKYCVSNLEKDCIRIIKKKITVFDVSSIKEIAIQCGVKVLLFSFFYYFLSKIKYSMINFEKNVKFNPGAEVDVSRVRCIVRSVNELKCGLYGEKGHLLRDQLHTPKTTRCDIPQHPSSKHFGQHKIFMVK</sequence>
<dbReference type="PANTHER" id="PTHR24410:SF23">
    <property type="entry name" value="BTB DOMAIN-CONTAINING PROTEIN-RELATED"/>
    <property type="match status" value="1"/>
</dbReference>
<dbReference type="SUPFAM" id="SSF54695">
    <property type="entry name" value="POZ domain"/>
    <property type="match status" value="1"/>
</dbReference>
<dbReference type="InterPro" id="IPR051481">
    <property type="entry name" value="BTB-POZ/Galectin-3-binding"/>
</dbReference>
<dbReference type="Proteomes" id="UP000078492">
    <property type="component" value="Unassembled WGS sequence"/>
</dbReference>
<feature type="domain" description="BTB" evidence="2">
    <location>
        <begin position="268"/>
        <end position="335"/>
    </location>
</feature>
<dbReference type="InterPro" id="IPR009091">
    <property type="entry name" value="RCC1/BLIP-II"/>
</dbReference>
<dbReference type="Pfam" id="PF00651">
    <property type="entry name" value="BTB"/>
    <property type="match status" value="1"/>
</dbReference>
<dbReference type="PROSITE" id="PS50097">
    <property type="entry name" value="BTB"/>
    <property type="match status" value="1"/>
</dbReference>
<dbReference type="InterPro" id="IPR011333">
    <property type="entry name" value="SKP1/BTB/POZ_sf"/>
</dbReference>
<dbReference type="InterPro" id="IPR000408">
    <property type="entry name" value="Reg_chr_condens"/>
</dbReference>
<dbReference type="SUPFAM" id="SSF50985">
    <property type="entry name" value="RCC1/BLIP-II"/>
    <property type="match status" value="1"/>
</dbReference>
<evidence type="ECO:0000313" key="4">
    <source>
        <dbReference type="Proteomes" id="UP000078492"/>
    </source>
</evidence>
<dbReference type="PANTHER" id="PTHR24410">
    <property type="entry name" value="HL07962P-RELATED"/>
    <property type="match status" value="1"/>
</dbReference>
<dbReference type="SMART" id="SM00225">
    <property type="entry name" value="BTB"/>
    <property type="match status" value="1"/>
</dbReference>
<feature type="repeat" description="RCC1" evidence="1">
    <location>
        <begin position="97"/>
        <end position="150"/>
    </location>
</feature>
<dbReference type="AlphaFoldDB" id="A0A151IRH7"/>
<reference evidence="3 4" key="1">
    <citation type="submission" date="2015-09" db="EMBL/GenBank/DDBJ databases">
        <title>Trachymyrmex cornetzi WGS genome.</title>
        <authorList>
            <person name="Nygaard S."/>
            <person name="Hu H."/>
            <person name="Boomsma J."/>
            <person name="Zhang G."/>
        </authorList>
    </citation>
    <scope>NUCLEOTIDE SEQUENCE [LARGE SCALE GENOMIC DNA]</scope>
    <source>
        <strain evidence="3">Tcor2-1</strain>
        <tissue evidence="3">Whole body</tissue>
    </source>
</reference>
<feature type="non-terminal residue" evidence="3">
    <location>
        <position position="1"/>
    </location>
</feature>
<dbReference type="Pfam" id="PF13540">
    <property type="entry name" value="RCC1_2"/>
    <property type="match status" value="1"/>
</dbReference>
<protein>
    <submittedName>
        <fullName evidence="3">RCC1 and BTB domain-containing protein 1</fullName>
    </submittedName>
</protein>
<accession>A0A151IRH7</accession>
<evidence type="ECO:0000259" key="2">
    <source>
        <dbReference type="PROSITE" id="PS50097"/>
    </source>
</evidence>
<dbReference type="Gene3D" id="3.30.710.10">
    <property type="entry name" value="Potassium Channel Kv1.1, Chain A"/>
    <property type="match status" value="1"/>
</dbReference>
<organism evidence="3 4">
    <name type="scientific">Trachymyrmex cornetzi</name>
    <dbReference type="NCBI Taxonomy" id="471704"/>
    <lineage>
        <taxon>Eukaryota</taxon>
        <taxon>Metazoa</taxon>
        <taxon>Ecdysozoa</taxon>
        <taxon>Arthropoda</taxon>
        <taxon>Hexapoda</taxon>
        <taxon>Insecta</taxon>
        <taxon>Pterygota</taxon>
        <taxon>Neoptera</taxon>
        <taxon>Endopterygota</taxon>
        <taxon>Hymenoptera</taxon>
        <taxon>Apocrita</taxon>
        <taxon>Aculeata</taxon>
        <taxon>Formicoidea</taxon>
        <taxon>Formicidae</taxon>
        <taxon>Myrmicinae</taxon>
        <taxon>Trachymyrmex</taxon>
    </lineage>
</organism>
<evidence type="ECO:0000256" key="1">
    <source>
        <dbReference type="PROSITE-ProRule" id="PRU00235"/>
    </source>
</evidence>
<gene>
    <name evidence="3" type="ORF">ALC57_18606</name>
</gene>
<proteinExistence type="predicted"/>
<dbReference type="EMBL" id="KQ981129">
    <property type="protein sequence ID" value="KYN09277.1"/>
    <property type="molecule type" value="Genomic_DNA"/>
</dbReference>
<evidence type="ECO:0000313" key="3">
    <source>
        <dbReference type="EMBL" id="KYN09277.1"/>
    </source>
</evidence>
<keyword evidence="4" id="KW-1185">Reference proteome</keyword>
<name>A0A151IRH7_9HYME</name>